<keyword evidence="5" id="KW-1185">Reference proteome</keyword>
<dbReference type="Gene3D" id="3.40.50.720">
    <property type="entry name" value="NAD(P)-binding Rossmann-like Domain"/>
    <property type="match status" value="1"/>
</dbReference>
<keyword evidence="2" id="KW-0560">Oxidoreductase</keyword>
<name>A0ABU2BIU7_9MICC</name>
<dbReference type="PRINTS" id="PR00080">
    <property type="entry name" value="SDRFAMILY"/>
</dbReference>
<sequence>MNPVPNQTVPARRTMLVTGAGSGIGRAVTRRMLEAGWNVVLAGRRAAQLEQSAGTHPNALVVPTDITDPSAVERLFAAGIDRFGRIDALFNNAGVFGPSATIGELTAQQWQDVCAVNLGGAIHCAGAAFRHMQASGGGRIINNGSISAQVPRPASVAYAVTKHAITGLTKSIELDGRPYGIACSQVDIGNAASEMMKDVGATSGALQADGSRKVEPTFDMDQAAATIEFIAAAPAEVSINHVTITAAGMPFIGRG</sequence>
<evidence type="ECO:0000313" key="5">
    <source>
        <dbReference type="Proteomes" id="UP001183817"/>
    </source>
</evidence>
<evidence type="ECO:0000256" key="2">
    <source>
        <dbReference type="ARBA" id="ARBA00023002"/>
    </source>
</evidence>
<protein>
    <submittedName>
        <fullName evidence="4">NAD(P)-dependent dehydrogenase (Short-subunit alcohol dehydrogenase family)</fullName>
    </submittedName>
</protein>
<dbReference type="Pfam" id="PF00106">
    <property type="entry name" value="adh_short"/>
    <property type="match status" value="1"/>
</dbReference>
<dbReference type="Proteomes" id="UP001183817">
    <property type="component" value="Unassembled WGS sequence"/>
</dbReference>
<dbReference type="CDD" id="cd05233">
    <property type="entry name" value="SDR_c"/>
    <property type="match status" value="1"/>
</dbReference>
<dbReference type="InterPro" id="IPR002347">
    <property type="entry name" value="SDR_fam"/>
</dbReference>
<dbReference type="PANTHER" id="PTHR43669">
    <property type="entry name" value="5-KETO-D-GLUCONATE 5-REDUCTASE"/>
    <property type="match status" value="1"/>
</dbReference>
<accession>A0ABU2BIU7</accession>
<organism evidence="4 5">
    <name type="scientific">Paeniglutamicibacter sulfureus</name>
    <dbReference type="NCBI Taxonomy" id="43666"/>
    <lineage>
        <taxon>Bacteria</taxon>
        <taxon>Bacillati</taxon>
        <taxon>Actinomycetota</taxon>
        <taxon>Actinomycetes</taxon>
        <taxon>Micrococcales</taxon>
        <taxon>Micrococcaceae</taxon>
        <taxon>Paeniglutamicibacter</taxon>
    </lineage>
</organism>
<evidence type="ECO:0000313" key="4">
    <source>
        <dbReference type="EMBL" id="MDR7358572.1"/>
    </source>
</evidence>
<dbReference type="InterPro" id="IPR036291">
    <property type="entry name" value="NAD(P)-bd_dom_sf"/>
</dbReference>
<evidence type="ECO:0000256" key="3">
    <source>
        <dbReference type="RuleBase" id="RU000363"/>
    </source>
</evidence>
<proteinExistence type="inferred from homology"/>
<comment type="caution">
    <text evidence="4">The sequence shown here is derived from an EMBL/GenBank/DDBJ whole genome shotgun (WGS) entry which is preliminary data.</text>
</comment>
<comment type="similarity">
    <text evidence="1 3">Belongs to the short-chain dehydrogenases/reductases (SDR) family.</text>
</comment>
<dbReference type="PANTHER" id="PTHR43669:SF12">
    <property type="entry name" value="BLR5618 PROTEIN"/>
    <property type="match status" value="1"/>
</dbReference>
<evidence type="ECO:0000256" key="1">
    <source>
        <dbReference type="ARBA" id="ARBA00006484"/>
    </source>
</evidence>
<dbReference type="PRINTS" id="PR00081">
    <property type="entry name" value="GDHRDH"/>
</dbReference>
<reference evidence="4 5" key="1">
    <citation type="submission" date="2023-07" db="EMBL/GenBank/DDBJ databases">
        <title>Sequencing the genomes of 1000 actinobacteria strains.</title>
        <authorList>
            <person name="Klenk H.-P."/>
        </authorList>
    </citation>
    <scope>NUCLEOTIDE SEQUENCE [LARGE SCALE GENOMIC DNA]</scope>
    <source>
        <strain evidence="4 5">DSM 20167</strain>
    </source>
</reference>
<gene>
    <name evidence="4" type="ORF">J2S64_002263</name>
</gene>
<dbReference type="EMBL" id="JAVDYI010000001">
    <property type="protein sequence ID" value="MDR7358572.1"/>
    <property type="molecule type" value="Genomic_DNA"/>
</dbReference>
<dbReference type="SUPFAM" id="SSF51735">
    <property type="entry name" value="NAD(P)-binding Rossmann-fold domains"/>
    <property type="match status" value="1"/>
</dbReference>